<evidence type="ECO:0008006" key="9">
    <source>
        <dbReference type="Google" id="ProtNLM"/>
    </source>
</evidence>
<dbReference type="AlphaFoldDB" id="C6A1H7"/>
<dbReference type="GeneID" id="8095391"/>
<dbReference type="EMBL" id="CP001463">
    <property type="protein sequence ID" value="ACS89472.1"/>
    <property type="molecule type" value="Genomic_DNA"/>
</dbReference>
<feature type="transmembrane region" description="Helical" evidence="6">
    <location>
        <begin position="304"/>
        <end position="325"/>
    </location>
</feature>
<feature type="transmembrane region" description="Helical" evidence="6">
    <location>
        <begin position="131"/>
        <end position="148"/>
    </location>
</feature>
<evidence type="ECO:0000256" key="3">
    <source>
        <dbReference type="ARBA" id="ARBA00022692"/>
    </source>
</evidence>
<keyword evidence="3 6" id="KW-0812">Transmembrane</keyword>
<comment type="subcellular location">
    <subcellularLocation>
        <location evidence="1">Cell membrane</location>
        <topology evidence="1">Multi-pass membrane protein</topology>
    </subcellularLocation>
</comment>
<keyword evidence="8" id="KW-1185">Reference proteome</keyword>
<dbReference type="eggNOG" id="arCOG05806">
    <property type="taxonomic scope" value="Archaea"/>
</dbReference>
<keyword evidence="4 6" id="KW-1133">Transmembrane helix</keyword>
<sequence>MSYEKKLMVRHSIASIIALALFGASRFIYSAVISRRFGVEVLGIANSLISQAFLIAIPLSFFAVALGKYASEFLAKGEDSRIRSIATWGFSFPFLGILIGPFNIYLALLSTLRAFQLTFRSFIYGLHRGEVYAYTMILAFFFFLGGFISENYYLPYIVLLLTISLFAFFYLVKNGLFGRPKARDFKLLVNYSSFAFLGTLSGVFLVQGPYFLSEKLASPRVAGIVSASLSSAFLLTYLPQVFQSAVMPLYSYKYGKDEMDYVKRLAESSTRILSFFVAIIVFILILLGREILSIIFGFNLGNEFYLALMAIETYIAYNPSIVALNSTKYVKYGTFVALFGALASSIFWLLLIAPFGEYGAVGGLFSGYLIILIGTALISRKKLGVSFNSYFPFATALLFQSLIFMSKIAVLAGFGVYLVLRRNEIRESLEVFKSLWIERQ</sequence>
<evidence type="ECO:0000256" key="4">
    <source>
        <dbReference type="ARBA" id="ARBA00022989"/>
    </source>
</evidence>
<feature type="transmembrane region" description="Helical" evidence="6">
    <location>
        <begin position="390"/>
        <end position="420"/>
    </location>
</feature>
<feature type="transmembrane region" description="Helical" evidence="6">
    <location>
        <begin position="12"/>
        <end position="29"/>
    </location>
</feature>
<keyword evidence="2" id="KW-1003">Cell membrane</keyword>
<evidence type="ECO:0000313" key="7">
    <source>
        <dbReference type="EMBL" id="ACS89472.1"/>
    </source>
</evidence>
<accession>C6A1H7</accession>
<dbReference type="OrthoDB" id="86271at2157"/>
<evidence type="ECO:0000256" key="2">
    <source>
        <dbReference type="ARBA" id="ARBA00022475"/>
    </source>
</evidence>
<feature type="transmembrane region" description="Helical" evidence="6">
    <location>
        <begin position="332"/>
        <end position="352"/>
    </location>
</feature>
<feature type="transmembrane region" description="Helical" evidence="6">
    <location>
        <begin position="272"/>
        <end position="298"/>
    </location>
</feature>
<keyword evidence="5 6" id="KW-0472">Membrane</keyword>
<dbReference type="InterPro" id="IPR050833">
    <property type="entry name" value="Poly_Biosynth_Transport"/>
</dbReference>
<feature type="transmembrane region" description="Helical" evidence="6">
    <location>
        <begin position="193"/>
        <end position="212"/>
    </location>
</feature>
<dbReference type="KEGG" id="tsi:TSIB_0406"/>
<feature type="transmembrane region" description="Helical" evidence="6">
    <location>
        <begin position="232"/>
        <end position="252"/>
    </location>
</feature>
<reference evidence="7 8" key="1">
    <citation type="journal article" date="2009" name="Appl. Environ. Microbiol.">
        <title>Metabolic versatility and indigenous origin of the archaeon Thermococcus sibiricus, isolated from a siberian oil reservoir, as revealed by genome analysis.</title>
        <authorList>
            <person name="Mardanov A.V."/>
            <person name="Ravin N.V."/>
            <person name="Svetlitchnyi V.A."/>
            <person name="Beletsky A.V."/>
            <person name="Miroshnichenko M.L."/>
            <person name="Bonch-Osmolovskaya E.A."/>
            <person name="Skryabin K.G."/>
        </authorList>
    </citation>
    <scope>NUCLEOTIDE SEQUENCE [LARGE SCALE GENOMIC DNA]</scope>
    <source>
        <strain evidence="8">DSM 12597 / MM 739</strain>
    </source>
</reference>
<evidence type="ECO:0000256" key="6">
    <source>
        <dbReference type="SAM" id="Phobius"/>
    </source>
</evidence>
<evidence type="ECO:0000313" key="8">
    <source>
        <dbReference type="Proteomes" id="UP000009079"/>
    </source>
</evidence>
<proteinExistence type="predicted"/>
<name>C6A1H7_THESM</name>
<feature type="transmembrane region" description="Helical" evidence="6">
    <location>
        <begin position="41"/>
        <end position="65"/>
    </location>
</feature>
<dbReference type="PANTHER" id="PTHR30250:SF11">
    <property type="entry name" value="O-ANTIGEN TRANSPORTER-RELATED"/>
    <property type="match status" value="1"/>
</dbReference>
<dbReference type="Proteomes" id="UP000009079">
    <property type="component" value="Chromosome"/>
</dbReference>
<protein>
    <recommendedName>
        <fullName evidence="9">Lipopolysaccharide biosynthesis protein</fullName>
    </recommendedName>
</protein>
<dbReference type="PANTHER" id="PTHR30250">
    <property type="entry name" value="PST FAMILY PREDICTED COLANIC ACID TRANSPORTER"/>
    <property type="match status" value="1"/>
</dbReference>
<dbReference type="GO" id="GO:0005886">
    <property type="term" value="C:plasma membrane"/>
    <property type="evidence" value="ECO:0007669"/>
    <property type="project" value="UniProtKB-SubCell"/>
</dbReference>
<organism evidence="7 8">
    <name type="scientific">Thermococcus sibiricus (strain DSM 12597 / MM 739)</name>
    <dbReference type="NCBI Taxonomy" id="604354"/>
    <lineage>
        <taxon>Archaea</taxon>
        <taxon>Methanobacteriati</taxon>
        <taxon>Methanobacteriota</taxon>
        <taxon>Thermococci</taxon>
        <taxon>Thermococcales</taxon>
        <taxon>Thermococcaceae</taxon>
        <taxon>Thermococcus</taxon>
    </lineage>
</organism>
<dbReference type="STRING" id="604354.TSIB_0406"/>
<feature type="transmembrane region" description="Helical" evidence="6">
    <location>
        <begin position="154"/>
        <end position="172"/>
    </location>
</feature>
<feature type="transmembrane region" description="Helical" evidence="6">
    <location>
        <begin position="358"/>
        <end position="378"/>
    </location>
</feature>
<dbReference type="HOGENOM" id="CLU_707168_0_0_2"/>
<gene>
    <name evidence="7" type="ordered locus">TSIB_0406</name>
</gene>
<evidence type="ECO:0000256" key="1">
    <source>
        <dbReference type="ARBA" id="ARBA00004651"/>
    </source>
</evidence>
<evidence type="ECO:0000256" key="5">
    <source>
        <dbReference type="ARBA" id="ARBA00023136"/>
    </source>
</evidence>
<dbReference type="RefSeq" id="WP_015848692.1">
    <property type="nucleotide sequence ID" value="NC_012883.1"/>
</dbReference>
<feature type="transmembrane region" description="Helical" evidence="6">
    <location>
        <begin position="85"/>
        <end position="110"/>
    </location>
</feature>